<dbReference type="InterPro" id="IPR001845">
    <property type="entry name" value="HTH_ArsR_DNA-bd_dom"/>
</dbReference>
<dbReference type="GO" id="GO:0003700">
    <property type="term" value="F:DNA-binding transcription factor activity"/>
    <property type="evidence" value="ECO:0007669"/>
    <property type="project" value="InterPro"/>
</dbReference>
<gene>
    <name evidence="6" type="ORF">GGE12_006665</name>
</gene>
<dbReference type="Pfam" id="PF01022">
    <property type="entry name" value="HTH_5"/>
    <property type="match status" value="1"/>
</dbReference>
<accession>A0A7W6WIG4</accession>
<keyword evidence="2 6" id="KW-0238">DNA-binding</keyword>
<reference evidence="6 7" key="1">
    <citation type="submission" date="2020-08" db="EMBL/GenBank/DDBJ databases">
        <title>Genomic Encyclopedia of Type Strains, Phase IV (KMG-V): Genome sequencing to study the core and pangenomes of soil and plant-associated prokaryotes.</title>
        <authorList>
            <person name="Whitman W."/>
        </authorList>
    </citation>
    <scope>NUCLEOTIDE SEQUENCE [LARGE SCALE GENOMIC DNA]</scope>
    <source>
        <strain evidence="6 7">SEMIA 402</strain>
    </source>
</reference>
<protein>
    <submittedName>
        <fullName evidence="6">DNA-binding transcriptional ArsR family regulator</fullName>
    </submittedName>
</protein>
<dbReference type="InterPro" id="IPR051081">
    <property type="entry name" value="HTH_MetalResp_TranReg"/>
</dbReference>
<keyword evidence="4" id="KW-0472">Membrane</keyword>
<dbReference type="SUPFAM" id="SSF46785">
    <property type="entry name" value="Winged helix' DNA-binding domain"/>
    <property type="match status" value="1"/>
</dbReference>
<keyword evidence="4" id="KW-1133">Transmembrane helix</keyword>
<feature type="domain" description="HTH arsR-type" evidence="5">
    <location>
        <begin position="59"/>
        <end position="152"/>
    </location>
</feature>
<feature type="transmembrane region" description="Helical" evidence="4">
    <location>
        <begin position="128"/>
        <end position="148"/>
    </location>
</feature>
<dbReference type="NCBIfam" id="NF033788">
    <property type="entry name" value="HTH_metalloreg"/>
    <property type="match status" value="1"/>
</dbReference>
<name>A0A7W6WIG4_9HYPH</name>
<keyword evidence="3" id="KW-0804">Transcription</keyword>
<dbReference type="InterPro" id="IPR036390">
    <property type="entry name" value="WH_DNA-bd_sf"/>
</dbReference>
<dbReference type="InterPro" id="IPR036388">
    <property type="entry name" value="WH-like_DNA-bd_sf"/>
</dbReference>
<dbReference type="SMART" id="SM00418">
    <property type="entry name" value="HTH_ARSR"/>
    <property type="match status" value="1"/>
</dbReference>
<keyword evidence="1" id="KW-0805">Transcription regulation</keyword>
<evidence type="ECO:0000256" key="1">
    <source>
        <dbReference type="ARBA" id="ARBA00023015"/>
    </source>
</evidence>
<evidence type="ECO:0000313" key="6">
    <source>
        <dbReference type="EMBL" id="MBB4278854.1"/>
    </source>
</evidence>
<organism evidence="6 7">
    <name type="scientific">Rhizobium mongolense</name>
    <dbReference type="NCBI Taxonomy" id="57676"/>
    <lineage>
        <taxon>Bacteria</taxon>
        <taxon>Pseudomonadati</taxon>
        <taxon>Pseudomonadota</taxon>
        <taxon>Alphaproteobacteria</taxon>
        <taxon>Hyphomicrobiales</taxon>
        <taxon>Rhizobiaceae</taxon>
        <taxon>Rhizobium/Agrobacterium group</taxon>
        <taxon>Rhizobium</taxon>
    </lineage>
</organism>
<dbReference type="PANTHER" id="PTHR33154:SF28">
    <property type="entry name" value="HTH-TYPE TRANSCRIPTIONAL REGULATOR YGAV-RELATED"/>
    <property type="match status" value="1"/>
</dbReference>
<dbReference type="PRINTS" id="PR00778">
    <property type="entry name" value="HTHARSR"/>
</dbReference>
<dbReference type="PROSITE" id="PS50987">
    <property type="entry name" value="HTH_ARSR_2"/>
    <property type="match status" value="1"/>
</dbReference>
<evidence type="ECO:0000256" key="3">
    <source>
        <dbReference type="ARBA" id="ARBA00023163"/>
    </source>
</evidence>
<evidence type="ECO:0000313" key="7">
    <source>
        <dbReference type="Proteomes" id="UP000533641"/>
    </source>
</evidence>
<dbReference type="AlphaFoldDB" id="A0A7W6WIG4"/>
<keyword evidence="4" id="KW-0812">Transmembrane</keyword>
<evidence type="ECO:0000259" key="5">
    <source>
        <dbReference type="PROSITE" id="PS50987"/>
    </source>
</evidence>
<dbReference type="PANTHER" id="PTHR33154">
    <property type="entry name" value="TRANSCRIPTIONAL REGULATOR, ARSR FAMILY"/>
    <property type="match status" value="1"/>
</dbReference>
<proteinExistence type="predicted"/>
<dbReference type="EMBL" id="JACIGM010000021">
    <property type="protein sequence ID" value="MBB4278854.1"/>
    <property type="molecule type" value="Genomic_DNA"/>
</dbReference>
<dbReference type="GO" id="GO:0003677">
    <property type="term" value="F:DNA binding"/>
    <property type="evidence" value="ECO:0007669"/>
    <property type="project" value="UniProtKB-KW"/>
</dbReference>
<evidence type="ECO:0000256" key="4">
    <source>
        <dbReference type="SAM" id="Phobius"/>
    </source>
</evidence>
<dbReference type="Gene3D" id="1.10.10.10">
    <property type="entry name" value="Winged helix-like DNA-binding domain superfamily/Winged helix DNA-binding domain"/>
    <property type="match status" value="1"/>
</dbReference>
<dbReference type="CDD" id="cd00090">
    <property type="entry name" value="HTH_ARSR"/>
    <property type="match status" value="1"/>
</dbReference>
<feature type="transmembrane region" description="Helical" evidence="4">
    <location>
        <begin position="12"/>
        <end position="33"/>
    </location>
</feature>
<dbReference type="Proteomes" id="UP000533641">
    <property type="component" value="Unassembled WGS sequence"/>
</dbReference>
<evidence type="ECO:0000256" key="2">
    <source>
        <dbReference type="ARBA" id="ARBA00023125"/>
    </source>
</evidence>
<sequence>MASLSADLFGLFLVFRQLGTMPACGYVIVAVYLKCIQQRFRMPLPKTEPGITGQELHKLAVRAHEASDLLKAMAHQTRLLILCILANEEKTVSQIEELLGIQQAMVSQQLARLRMEGLVNTRRAGRMVYYSIGNANLTIFLDSLFGMFEAADPD</sequence>
<comment type="caution">
    <text evidence="6">The sequence shown here is derived from an EMBL/GenBank/DDBJ whole genome shotgun (WGS) entry which is preliminary data.</text>
</comment>
<dbReference type="InterPro" id="IPR011991">
    <property type="entry name" value="ArsR-like_HTH"/>
</dbReference>